<dbReference type="InterPro" id="IPR027417">
    <property type="entry name" value="P-loop_NTPase"/>
</dbReference>
<feature type="domain" description="Guanylate kinase-like" evidence="10">
    <location>
        <begin position="13"/>
        <end position="191"/>
    </location>
</feature>
<dbReference type="Proteomes" id="UP001156215">
    <property type="component" value="Chromosome"/>
</dbReference>
<dbReference type="SUPFAM" id="SSF52540">
    <property type="entry name" value="P-loop containing nucleoside triphosphate hydrolases"/>
    <property type="match status" value="1"/>
</dbReference>
<dbReference type="GO" id="GO:0005829">
    <property type="term" value="C:cytosol"/>
    <property type="evidence" value="ECO:0007669"/>
    <property type="project" value="TreeGrafter"/>
</dbReference>
<organism evidence="11 12">
    <name type="scientific">Oxalobacter vibrioformis</name>
    <dbReference type="NCBI Taxonomy" id="933080"/>
    <lineage>
        <taxon>Bacteria</taxon>
        <taxon>Pseudomonadati</taxon>
        <taxon>Pseudomonadota</taxon>
        <taxon>Betaproteobacteria</taxon>
        <taxon>Burkholderiales</taxon>
        <taxon>Oxalobacteraceae</taxon>
        <taxon>Oxalobacter</taxon>
    </lineage>
</organism>
<keyword evidence="9" id="KW-0963">Cytoplasm</keyword>
<dbReference type="InterPro" id="IPR008144">
    <property type="entry name" value="Guanylate_kin-like_dom"/>
</dbReference>
<comment type="catalytic activity">
    <reaction evidence="9">
        <text>GMP + ATP = GDP + ADP</text>
        <dbReference type="Rhea" id="RHEA:20780"/>
        <dbReference type="ChEBI" id="CHEBI:30616"/>
        <dbReference type="ChEBI" id="CHEBI:58115"/>
        <dbReference type="ChEBI" id="CHEBI:58189"/>
        <dbReference type="ChEBI" id="CHEBI:456216"/>
        <dbReference type="EC" id="2.7.4.8"/>
    </reaction>
</comment>
<name>A0A9E9M0G2_9BURK</name>
<feature type="binding site" evidence="9">
    <location>
        <begin position="20"/>
        <end position="27"/>
    </location>
    <ligand>
        <name>ATP</name>
        <dbReference type="ChEBI" id="CHEBI:30616"/>
    </ligand>
</feature>
<sequence>MKTELALTPLSGSTLFIITAPSGAGKSSLLKALTKQDPSLGISISHTTRAPRPGEEDGREYHFTTVSDFLEKQKKGEFLEYAEVHGNYYGTSRRAILERLSNGKDTLLEIDWQGAMQIRKLIAETVSIFILPPSIATLEERLNRRGQDSPEIIAGRMEAASEEISHACGFDYVIINDDFDHALSQLAAIVEATRCRLPRQVVTHTRLFEQFGIISDIR</sequence>
<evidence type="ECO:0000259" key="10">
    <source>
        <dbReference type="PROSITE" id="PS50052"/>
    </source>
</evidence>
<evidence type="ECO:0000256" key="7">
    <source>
        <dbReference type="ARBA" id="ARBA00022840"/>
    </source>
</evidence>
<dbReference type="CDD" id="cd00071">
    <property type="entry name" value="GMPK"/>
    <property type="match status" value="1"/>
</dbReference>
<dbReference type="InterPro" id="IPR008145">
    <property type="entry name" value="GK/Ca_channel_bsu"/>
</dbReference>
<dbReference type="PROSITE" id="PS00856">
    <property type="entry name" value="GUANYLATE_KINASE_1"/>
    <property type="match status" value="1"/>
</dbReference>
<evidence type="ECO:0000256" key="5">
    <source>
        <dbReference type="ARBA" id="ARBA00022741"/>
    </source>
</evidence>
<dbReference type="NCBIfam" id="TIGR03263">
    <property type="entry name" value="guanyl_kin"/>
    <property type="match status" value="1"/>
</dbReference>
<dbReference type="InterPro" id="IPR017665">
    <property type="entry name" value="Guanylate_kinase"/>
</dbReference>
<keyword evidence="4 9" id="KW-0808">Transferase</keyword>
<dbReference type="PROSITE" id="PS50052">
    <property type="entry name" value="GUANYLATE_KINASE_2"/>
    <property type="match status" value="1"/>
</dbReference>
<evidence type="ECO:0000256" key="3">
    <source>
        <dbReference type="ARBA" id="ARBA00016296"/>
    </source>
</evidence>
<evidence type="ECO:0000256" key="6">
    <source>
        <dbReference type="ARBA" id="ARBA00022777"/>
    </source>
</evidence>
<dbReference type="RefSeq" id="WP_269309968.1">
    <property type="nucleotide sequence ID" value="NZ_CP098242.1"/>
</dbReference>
<evidence type="ECO:0000313" key="11">
    <source>
        <dbReference type="EMBL" id="WAW10897.1"/>
    </source>
</evidence>
<evidence type="ECO:0000256" key="9">
    <source>
        <dbReference type="HAMAP-Rule" id="MF_00328"/>
    </source>
</evidence>
<evidence type="ECO:0000256" key="8">
    <source>
        <dbReference type="ARBA" id="ARBA00030128"/>
    </source>
</evidence>
<accession>A0A9E9M0G2</accession>
<keyword evidence="6 9" id="KW-0418">Kinase</keyword>
<keyword evidence="5 9" id="KW-0547">Nucleotide-binding</keyword>
<dbReference type="Gene3D" id="3.30.63.10">
    <property type="entry name" value="Guanylate Kinase phosphate binding domain"/>
    <property type="match status" value="1"/>
</dbReference>
<dbReference type="InterPro" id="IPR020590">
    <property type="entry name" value="Guanylate_kinase_CS"/>
</dbReference>
<dbReference type="PANTHER" id="PTHR23117">
    <property type="entry name" value="GUANYLATE KINASE-RELATED"/>
    <property type="match status" value="1"/>
</dbReference>
<evidence type="ECO:0000256" key="4">
    <source>
        <dbReference type="ARBA" id="ARBA00022679"/>
    </source>
</evidence>
<dbReference type="Pfam" id="PF00625">
    <property type="entry name" value="Guanylate_kin"/>
    <property type="match status" value="1"/>
</dbReference>
<keyword evidence="12" id="KW-1185">Reference proteome</keyword>
<comment type="function">
    <text evidence="9">Essential for recycling GMP and indirectly, cGMP.</text>
</comment>
<dbReference type="EMBL" id="CP098242">
    <property type="protein sequence ID" value="WAW10897.1"/>
    <property type="molecule type" value="Genomic_DNA"/>
</dbReference>
<dbReference type="SMART" id="SM00072">
    <property type="entry name" value="GuKc"/>
    <property type="match status" value="1"/>
</dbReference>
<proteinExistence type="inferred from homology"/>
<dbReference type="KEGG" id="ovb:NB640_04440"/>
<dbReference type="GO" id="GO:0005524">
    <property type="term" value="F:ATP binding"/>
    <property type="evidence" value="ECO:0007669"/>
    <property type="project" value="UniProtKB-UniRule"/>
</dbReference>
<comment type="similarity">
    <text evidence="1 9">Belongs to the guanylate kinase family.</text>
</comment>
<evidence type="ECO:0000256" key="1">
    <source>
        <dbReference type="ARBA" id="ARBA00005790"/>
    </source>
</evidence>
<dbReference type="Gene3D" id="3.40.50.300">
    <property type="entry name" value="P-loop containing nucleotide triphosphate hydrolases"/>
    <property type="match status" value="1"/>
</dbReference>
<evidence type="ECO:0000256" key="2">
    <source>
        <dbReference type="ARBA" id="ARBA00012961"/>
    </source>
</evidence>
<keyword evidence="7 9" id="KW-0067">ATP-binding</keyword>
<dbReference type="GO" id="GO:0004385">
    <property type="term" value="F:GMP kinase activity"/>
    <property type="evidence" value="ECO:0007669"/>
    <property type="project" value="UniProtKB-UniRule"/>
</dbReference>
<dbReference type="AlphaFoldDB" id="A0A9E9M0G2"/>
<dbReference type="FunFam" id="3.30.63.10:FF:000002">
    <property type="entry name" value="Guanylate kinase 1"/>
    <property type="match status" value="1"/>
</dbReference>
<reference evidence="11" key="1">
    <citation type="journal article" date="2022" name="Front. Microbiol.">
        <title>New perspectives on an old grouping: The genomic and phenotypic variability of Oxalobacter formigenes and the implications for calcium oxalate stone prevention.</title>
        <authorList>
            <person name="Chmiel J.A."/>
            <person name="Carr C."/>
            <person name="Stuivenberg G.A."/>
            <person name="Venema R."/>
            <person name="Chanyi R.M."/>
            <person name="Al K.F."/>
            <person name="Giguere D."/>
            <person name="Say H."/>
            <person name="Akouris P.P."/>
            <person name="Dominguez Romero S.A."/>
            <person name="Kwong A."/>
            <person name="Tai V."/>
            <person name="Koval S.F."/>
            <person name="Razvi H."/>
            <person name="Bjazevic J."/>
            <person name="Burton J.P."/>
        </authorList>
    </citation>
    <scope>NUCLEOTIDE SEQUENCE</scope>
    <source>
        <strain evidence="11">WoOx3</strain>
    </source>
</reference>
<comment type="subcellular location">
    <subcellularLocation>
        <location evidence="9">Cytoplasm</location>
    </subcellularLocation>
</comment>
<evidence type="ECO:0000313" key="12">
    <source>
        <dbReference type="Proteomes" id="UP001156215"/>
    </source>
</evidence>
<dbReference type="HAMAP" id="MF_00328">
    <property type="entry name" value="Guanylate_kinase"/>
    <property type="match status" value="1"/>
</dbReference>
<gene>
    <name evidence="9 11" type="primary">gmk</name>
    <name evidence="11" type="ORF">NB640_04440</name>
</gene>
<dbReference type="EC" id="2.7.4.8" evidence="2 9"/>
<dbReference type="PANTHER" id="PTHR23117:SF13">
    <property type="entry name" value="GUANYLATE KINASE"/>
    <property type="match status" value="1"/>
</dbReference>
<protein>
    <recommendedName>
        <fullName evidence="3 9">Guanylate kinase</fullName>
        <ecNumber evidence="2 9">2.7.4.8</ecNumber>
    </recommendedName>
    <alternativeName>
        <fullName evidence="8 9">GMP kinase</fullName>
    </alternativeName>
</protein>